<dbReference type="InterPro" id="IPR053807">
    <property type="entry name" value="LppM"/>
</dbReference>
<evidence type="ECO:0000256" key="1">
    <source>
        <dbReference type="SAM" id="MobiDB-lite"/>
    </source>
</evidence>
<name>A0ABY7QWN9_9ACTN</name>
<gene>
    <name evidence="4" type="ORF">O6R08_08070</name>
</gene>
<sequence length="312" mass="32223">MVAVRRSARYLVALLMAPLLLLSGCGKFNAGFIITDEDHVTMTMTIGVLKSSLDKIPADEAEIFTNGRIDCSELEKTDEFKESAAGILTVKSFDDGKYVGCTMMGTGTVSELTGQPSSSPSSGESAAARSEDDEGDGPVFITFKGNKVRFLLDGSAVLDIISDFDSSGLAGSAGISDFKISVTFPGKVLSHSGSSKVDGKTVTWTDVRDLSSSSGLEASGERRSGFPGWAWMVLVVVVVAVGGAIAAVVTSKKKDGRQPGAPYQAGRPTQSPGASGHMGGQHQGFSDRRPGPTQAGHRPPGGPGGGPGPVSH</sequence>
<keyword evidence="2" id="KW-1133">Transmembrane helix</keyword>
<evidence type="ECO:0000313" key="4">
    <source>
        <dbReference type="EMBL" id="WCC79468.1"/>
    </source>
</evidence>
<accession>A0ABY7QWN9</accession>
<dbReference type="Pfam" id="PF21946">
    <property type="entry name" value="LppM"/>
    <property type="match status" value="1"/>
</dbReference>
<reference evidence="4 5" key="2">
    <citation type="submission" date="2023-06" db="EMBL/GenBank/DDBJ databases">
        <title>The Gram-positive Non-spore-bearing Anaerobic Bacilli of Human Feces.</title>
        <authorList>
            <person name="Eggerth A.H."/>
        </authorList>
    </citation>
    <scope>NUCLEOTIDE SEQUENCE [LARGE SCALE GENOMIC DNA]</scope>
    <source>
        <strain evidence="4 5">CBA3108</strain>
    </source>
</reference>
<evidence type="ECO:0000259" key="3">
    <source>
        <dbReference type="Pfam" id="PF21946"/>
    </source>
</evidence>
<feature type="region of interest" description="Disordered" evidence="1">
    <location>
        <begin position="251"/>
        <end position="312"/>
    </location>
</feature>
<feature type="domain" description="LppM" evidence="3">
    <location>
        <begin position="27"/>
        <end position="206"/>
    </location>
</feature>
<organism evidence="4 5">
    <name type="scientific">Cutibacterium equinum</name>
    <dbReference type="NCBI Taxonomy" id="3016342"/>
    <lineage>
        <taxon>Bacteria</taxon>
        <taxon>Bacillati</taxon>
        <taxon>Actinomycetota</taxon>
        <taxon>Actinomycetes</taxon>
        <taxon>Propionibacteriales</taxon>
        <taxon>Propionibacteriaceae</taxon>
        <taxon>Cutibacterium</taxon>
    </lineage>
</organism>
<keyword evidence="5" id="KW-1185">Reference proteome</keyword>
<feature type="compositionally biased region" description="Gly residues" evidence="1">
    <location>
        <begin position="303"/>
        <end position="312"/>
    </location>
</feature>
<dbReference type="RefSeq" id="WP_271417668.1">
    <property type="nucleotide sequence ID" value="NZ_CP115668.1"/>
</dbReference>
<feature type="compositionally biased region" description="Low complexity" evidence="1">
    <location>
        <begin position="117"/>
        <end position="128"/>
    </location>
</feature>
<keyword evidence="2" id="KW-0472">Membrane</keyword>
<protein>
    <recommendedName>
        <fullName evidence="3">LppM domain-containing protein</fullName>
    </recommendedName>
</protein>
<evidence type="ECO:0000313" key="5">
    <source>
        <dbReference type="Proteomes" id="UP001212097"/>
    </source>
</evidence>
<proteinExistence type="predicted"/>
<dbReference type="PROSITE" id="PS51257">
    <property type="entry name" value="PROKAR_LIPOPROTEIN"/>
    <property type="match status" value="1"/>
</dbReference>
<keyword evidence="2" id="KW-0812">Transmembrane</keyword>
<feature type="transmembrane region" description="Helical" evidence="2">
    <location>
        <begin position="229"/>
        <end position="249"/>
    </location>
</feature>
<feature type="region of interest" description="Disordered" evidence="1">
    <location>
        <begin position="110"/>
        <end position="134"/>
    </location>
</feature>
<evidence type="ECO:0000256" key="2">
    <source>
        <dbReference type="SAM" id="Phobius"/>
    </source>
</evidence>
<dbReference type="Proteomes" id="UP001212097">
    <property type="component" value="Chromosome"/>
</dbReference>
<dbReference type="EMBL" id="CP115668">
    <property type="protein sequence ID" value="WCC79468.1"/>
    <property type="molecule type" value="Genomic_DNA"/>
</dbReference>
<reference evidence="4 5" key="1">
    <citation type="submission" date="2023-01" db="EMBL/GenBank/DDBJ databases">
        <authorList>
            <person name="Lee S.H."/>
            <person name="Jung H.S."/>
            <person name="Yun J.U."/>
        </authorList>
    </citation>
    <scope>NUCLEOTIDE SEQUENCE [LARGE SCALE GENOMIC DNA]</scope>
    <source>
        <strain evidence="4 5">CBA3108</strain>
    </source>
</reference>